<evidence type="ECO:0000256" key="3">
    <source>
        <dbReference type="ARBA" id="ARBA00022840"/>
    </source>
</evidence>
<dbReference type="GO" id="GO:0015697">
    <property type="term" value="P:quaternary ammonium group transport"/>
    <property type="evidence" value="ECO:0007669"/>
    <property type="project" value="UniProtKB-ARBA"/>
</dbReference>
<proteinExistence type="predicted"/>
<dbReference type="GO" id="GO:0005524">
    <property type="term" value="F:ATP binding"/>
    <property type="evidence" value="ECO:0007669"/>
    <property type="project" value="UniProtKB-KW"/>
</dbReference>
<dbReference type="PANTHER" id="PTHR42781:SF4">
    <property type="entry name" value="SPERMIDINE_PUTRESCINE IMPORT ATP-BINDING PROTEIN POTA"/>
    <property type="match status" value="1"/>
</dbReference>
<dbReference type="Pfam" id="PF00005">
    <property type="entry name" value="ABC_tran"/>
    <property type="match status" value="1"/>
</dbReference>
<protein>
    <submittedName>
        <fullName evidence="5">Putative spermidine/putrescine transport system ATP-binding protein</fullName>
    </submittedName>
</protein>
<dbReference type="PROSITE" id="PS50893">
    <property type="entry name" value="ABC_TRANSPORTER_2"/>
    <property type="match status" value="1"/>
</dbReference>
<keyword evidence="1" id="KW-0813">Transport</keyword>
<dbReference type="InterPro" id="IPR013611">
    <property type="entry name" value="Transp-assoc_OB_typ2"/>
</dbReference>
<dbReference type="AlphaFoldDB" id="A0A1X7DV71"/>
<sequence length="366" mass="39493">MKGEGDDGMAYLVLDQLTKRFGNWTAVDHASLTVEKGELISLLGPSGCGKTTTLQMIAGFLDADGGRVTLDGKDLLAKKPNERGLGIVFQSYALFPHMTAAENVAFGLEMRKINRADRERMVADALKLVGLEQYGDRHPRRMSGGQQQRVALARALVIKPSLLLLDEPLSNLDAKMREEMQIELRRIQRTVGTTMILVTHDQSEAMALSDRVVVMNKGRIQQVATPQDAYDRPANAFVANFLGRTNLLPGMVGAGAGGGTVITVADSVWPVAQEVPAGPGALAVRPEKIGFVDAGGLSGTVLARVFQGTQWLFEIETAAGRLMVIRQHDGSPLPAERERVMVGWRPQDMAVMPADPDTASGVREAA</sequence>
<dbReference type="Proteomes" id="UP000192936">
    <property type="component" value="Unassembled WGS sequence"/>
</dbReference>
<dbReference type="STRING" id="286727.SAMN02982917_1060"/>
<dbReference type="EMBL" id="FXAK01000001">
    <property type="protein sequence ID" value="SMF22402.1"/>
    <property type="molecule type" value="Genomic_DNA"/>
</dbReference>
<evidence type="ECO:0000313" key="6">
    <source>
        <dbReference type="Proteomes" id="UP000192936"/>
    </source>
</evidence>
<dbReference type="InterPro" id="IPR050093">
    <property type="entry name" value="ABC_SmlMolc_Importer"/>
</dbReference>
<organism evidence="5 6">
    <name type="scientific">Azospirillum oryzae</name>
    <dbReference type="NCBI Taxonomy" id="286727"/>
    <lineage>
        <taxon>Bacteria</taxon>
        <taxon>Pseudomonadati</taxon>
        <taxon>Pseudomonadota</taxon>
        <taxon>Alphaproteobacteria</taxon>
        <taxon>Rhodospirillales</taxon>
        <taxon>Azospirillaceae</taxon>
        <taxon>Azospirillum</taxon>
    </lineage>
</organism>
<dbReference type="GO" id="GO:0022857">
    <property type="term" value="F:transmembrane transporter activity"/>
    <property type="evidence" value="ECO:0007669"/>
    <property type="project" value="InterPro"/>
</dbReference>
<dbReference type="InterPro" id="IPR027417">
    <property type="entry name" value="P-loop_NTPase"/>
</dbReference>
<dbReference type="GO" id="GO:0016887">
    <property type="term" value="F:ATP hydrolysis activity"/>
    <property type="evidence" value="ECO:0007669"/>
    <property type="project" value="InterPro"/>
</dbReference>
<feature type="domain" description="ABC transporter" evidence="4">
    <location>
        <begin position="12"/>
        <end position="242"/>
    </location>
</feature>
<evidence type="ECO:0000256" key="2">
    <source>
        <dbReference type="ARBA" id="ARBA00022741"/>
    </source>
</evidence>
<dbReference type="GO" id="GO:0043190">
    <property type="term" value="C:ATP-binding cassette (ABC) transporter complex"/>
    <property type="evidence" value="ECO:0007669"/>
    <property type="project" value="InterPro"/>
</dbReference>
<keyword evidence="3 5" id="KW-0067">ATP-binding</keyword>
<keyword evidence="2" id="KW-0547">Nucleotide-binding</keyword>
<dbReference type="InterPro" id="IPR003593">
    <property type="entry name" value="AAA+_ATPase"/>
</dbReference>
<dbReference type="SUPFAM" id="SSF50331">
    <property type="entry name" value="MOP-like"/>
    <property type="match status" value="1"/>
</dbReference>
<dbReference type="SMART" id="SM00382">
    <property type="entry name" value="AAA"/>
    <property type="match status" value="1"/>
</dbReference>
<evidence type="ECO:0000313" key="5">
    <source>
        <dbReference type="EMBL" id="SMF22402.1"/>
    </source>
</evidence>
<dbReference type="InterPro" id="IPR017871">
    <property type="entry name" value="ABC_transporter-like_CS"/>
</dbReference>
<dbReference type="FunFam" id="3.40.50.300:FF:000425">
    <property type="entry name" value="Probable ABC transporter, ATP-binding subunit"/>
    <property type="match status" value="1"/>
</dbReference>
<dbReference type="InterPro" id="IPR008995">
    <property type="entry name" value="Mo/tungstate-bd_C_term_dom"/>
</dbReference>
<dbReference type="PANTHER" id="PTHR42781">
    <property type="entry name" value="SPERMIDINE/PUTRESCINE IMPORT ATP-BINDING PROTEIN POTA"/>
    <property type="match status" value="1"/>
</dbReference>
<dbReference type="InterPro" id="IPR003439">
    <property type="entry name" value="ABC_transporter-like_ATP-bd"/>
</dbReference>
<name>A0A1X7DV71_9PROT</name>
<dbReference type="SUPFAM" id="SSF52540">
    <property type="entry name" value="P-loop containing nucleoside triphosphate hydrolases"/>
    <property type="match status" value="1"/>
</dbReference>
<accession>A0A1X7DV71</accession>
<evidence type="ECO:0000259" key="4">
    <source>
        <dbReference type="PROSITE" id="PS50893"/>
    </source>
</evidence>
<gene>
    <name evidence="5" type="ORF">SAMN02982917_1060</name>
</gene>
<dbReference type="PROSITE" id="PS00211">
    <property type="entry name" value="ABC_TRANSPORTER_1"/>
    <property type="match status" value="1"/>
</dbReference>
<dbReference type="Gene3D" id="3.40.50.300">
    <property type="entry name" value="P-loop containing nucleotide triphosphate hydrolases"/>
    <property type="match status" value="1"/>
</dbReference>
<evidence type="ECO:0000256" key="1">
    <source>
        <dbReference type="ARBA" id="ARBA00022448"/>
    </source>
</evidence>
<dbReference type="Gene3D" id="2.40.50.100">
    <property type="match status" value="1"/>
</dbReference>
<reference evidence="5 6" key="1">
    <citation type="submission" date="2017-04" db="EMBL/GenBank/DDBJ databases">
        <authorList>
            <person name="Afonso C.L."/>
            <person name="Miller P.J."/>
            <person name="Scott M.A."/>
            <person name="Spackman E."/>
            <person name="Goraichik I."/>
            <person name="Dimitrov K.M."/>
            <person name="Suarez D.L."/>
            <person name="Swayne D.E."/>
        </authorList>
    </citation>
    <scope>NUCLEOTIDE SEQUENCE [LARGE SCALE GENOMIC DNA]</scope>
    <source>
        <strain evidence="5 6">A2P</strain>
    </source>
</reference>
<dbReference type="Pfam" id="PF08402">
    <property type="entry name" value="TOBE_2"/>
    <property type="match status" value="1"/>
</dbReference>